<dbReference type="AlphaFoldDB" id="G2YG31"/>
<gene>
    <name evidence="1" type="ORF">BofuT4_uP087920.1</name>
</gene>
<dbReference type="HOGENOM" id="CLU_2922376_0_0_1"/>
<evidence type="ECO:0000313" key="2">
    <source>
        <dbReference type="Proteomes" id="UP000008177"/>
    </source>
</evidence>
<accession>G2YG31</accession>
<dbReference type="Proteomes" id="UP000008177">
    <property type="component" value="Unplaced contigs"/>
</dbReference>
<protein>
    <submittedName>
        <fullName evidence="1">Uncharacterized protein</fullName>
    </submittedName>
</protein>
<proteinExistence type="predicted"/>
<organism evidence="1 2">
    <name type="scientific">Botryotinia fuckeliana (strain T4)</name>
    <name type="common">Noble rot fungus</name>
    <name type="synonym">Botrytis cinerea</name>
    <dbReference type="NCBI Taxonomy" id="999810"/>
    <lineage>
        <taxon>Eukaryota</taxon>
        <taxon>Fungi</taxon>
        <taxon>Dikarya</taxon>
        <taxon>Ascomycota</taxon>
        <taxon>Pezizomycotina</taxon>
        <taxon>Leotiomycetes</taxon>
        <taxon>Helotiales</taxon>
        <taxon>Sclerotiniaceae</taxon>
        <taxon>Botrytis</taxon>
    </lineage>
</organism>
<evidence type="ECO:0000313" key="1">
    <source>
        <dbReference type="EMBL" id="CCD50729.1"/>
    </source>
</evidence>
<reference evidence="2" key="1">
    <citation type="journal article" date="2011" name="PLoS Genet.">
        <title>Genomic analysis of the necrotrophic fungal pathogens Sclerotinia sclerotiorum and Botrytis cinerea.</title>
        <authorList>
            <person name="Amselem J."/>
            <person name="Cuomo C.A."/>
            <person name="van Kan J.A."/>
            <person name="Viaud M."/>
            <person name="Benito E.P."/>
            <person name="Couloux A."/>
            <person name="Coutinho P.M."/>
            <person name="de Vries R.P."/>
            <person name="Dyer P.S."/>
            <person name="Fillinger S."/>
            <person name="Fournier E."/>
            <person name="Gout L."/>
            <person name="Hahn M."/>
            <person name="Kohn L."/>
            <person name="Lapalu N."/>
            <person name="Plummer K.M."/>
            <person name="Pradier J.M."/>
            <person name="Quevillon E."/>
            <person name="Sharon A."/>
            <person name="Simon A."/>
            <person name="ten Have A."/>
            <person name="Tudzynski B."/>
            <person name="Tudzynski P."/>
            <person name="Wincker P."/>
            <person name="Andrew M."/>
            <person name="Anthouard V."/>
            <person name="Beever R.E."/>
            <person name="Beffa R."/>
            <person name="Benoit I."/>
            <person name="Bouzid O."/>
            <person name="Brault B."/>
            <person name="Chen Z."/>
            <person name="Choquer M."/>
            <person name="Collemare J."/>
            <person name="Cotton P."/>
            <person name="Danchin E.G."/>
            <person name="Da Silva C."/>
            <person name="Gautier A."/>
            <person name="Giraud C."/>
            <person name="Giraud T."/>
            <person name="Gonzalez C."/>
            <person name="Grossetete S."/>
            <person name="Guldener U."/>
            <person name="Henrissat B."/>
            <person name="Howlett B.J."/>
            <person name="Kodira C."/>
            <person name="Kretschmer M."/>
            <person name="Lappartient A."/>
            <person name="Leroch M."/>
            <person name="Levis C."/>
            <person name="Mauceli E."/>
            <person name="Neuveglise C."/>
            <person name="Oeser B."/>
            <person name="Pearson M."/>
            <person name="Poulain J."/>
            <person name="Poussereau N."/>
            <person name="Quesneville H."/>
            <person name="Rascle C."/>
            <person name="Schumacher J."/>
            <person name="Segurens B."/>
            <person name="Sexton A."/>
            <person name="Silva E."/>
            <person name="Sirven C."/>
            <person name="Soanes D.M."/>
            <person name="Talbot N.J."/>
            <person name="Templeton M."/>
            <person name="Yandava C."/>
            <person name="Yarden O."/>
            <person name="Zeng Q."/>
            <person name="Rollins J.A."/>
            <person name="Lebrun M.H."/>
            <person name="Dickman M."/>
        </authorList>
    </citation>
    <scope>NUCLEOTIDE SEQUENCE [LARGE SCALE GENOMIC DNA]</scope>
    <source>
        <strain evidence="2">T4</strain>
    </source>
</reference>
<dbReference type="EMBL" id="FQ790328">
    <property type="protein sequence ID" value="CCD50729.1"/>
    <property type="molecule type" value="Genomic_DNA"/>
</dbReference>
<name>G2YG31_BOTF4</name>
<sequence>MQDGEQPKRAIKTANDITQTTQIIPSYAQHCQMRNDVVKCQTHADSNLVADTYRYGPSIHS</sequence>
<dbReference type="InParanoid" id="G2YG31"/>